<dbReference type="SUPFAM" id="SSF47384">
    <property type="entry name" value="Homodimeric domain of signal transducing histidine kinase"/>
    <property type="match status" value="1"/>
</dbReference>
<keyword evidence="9" id="KW-1133">Transmembrane helix</keyword>
<keyword evidence="6" id="KW-0547">Nucleotide-binding</keyword>
<comment type="caution">
    <text evidence="10">The sequence shown here is derived from an EMBL/GenBank/DDBJ whole genome shotgun (WGS) entry which is preliminary data.</text>
</comment>
<dbReference type="GO" id="GO:0005524">
    <property type="term" value="F:ATP binding"/>
    <property type="evidence" value="ECO:0007669"/>
    <property type="project" value="UniProtKB-KW"/>
</dbReference>
<organism evidence="10 11">
    <name type="scientific">Pseudoalteromonas byunsanensis</name>
    <dbReference type="NCBI Taxonomy" id="327939"/>
    <lineage>
        <taxon>Bacteria</taxon>
        <taxon>Pseudomonadati</taxon>
        <taxon>Pseudomonadota</taxon>
        <taxon>Gammaproteobacteria</taxon>
        <taxon>Alteromonadales</taxon>
        <taxon>Pseudoalteromonadaceae</taxon>
        <taxon>Pseudoalteromonas</taxon>
    </lineage>
</organism>
<evidence type="ECO:0000313" key="10">
    <source>
        <dbReference type="EMBL" id="OHU93666.1"/>
    </source>
</evidence>
<keyword evidence="9" id="KW-0812">Transmembrane</keyword>
<dbReference type="STRING" id="327939.BIW53_20235"/>
<dbReference type="CDD" id="cd00082">
    <property type="entry name" value="HisKA"/>
    <property type="match status" value="1"/>
</dbReference>
<evidence type="ECO:0000256" key="8">
    <source>
        <dbReference type="ARBA" id="ARBA00022840"/>
    </source>
</evidence>
<dbReference type="EMBL" id="MNAN01000037">
    <property type="protein sequence ID" value="OHU93666.1"/>
    <property type="molecule type" value="Genomic_DNA"/>
</dbReference>
<dbReference type="SUPFAM" id="SSF55874">
    <property type="entry name" value="ATPase domain of HSP90 chaperone/DNA topoisomerase II/histidine kinase"/>
    <property type="match status" value="1"/>
</dbReference>
<name>A0A1S1N2S4_9GAMM</name>
<evidence type="ECO:0000256" key="1">
    <source>
        <dbReference type="ARBA" id="ARBA00000085"/>
    </source>
</evidence>
<dbReference type="PANTHER" id="PTHR44936">
    <property type="entry name" value="SENSOR PROTEIN CREC"/>
    <property type="match status" value="1"/>
</dbReference>
<reference evidence="10 11" key="1">
    <citation type="submission" date="2016-10" db="EMBL/GenBank/DDBJ databases">
        <title>Pseudoalteromonas amylolytica sp. nov., isolated from the surface seawater.</title>
        <authorList>
            <person name="Wu Y.-H."/>
            <person name="Cheng H."/>
            <person name="Jin X.-B."/>
            <person name="Wang C.-S."/>
            <person name="Xu X.-W."/>
        </authorList>
    </citation>
    <scope>NUCLEOTIDE SEQUENCE [LARGE SCALE GENOMIC DNA]</scope>
    <source>
        <strain evidence="10 11">JCM 12483</strain>
    </source>
</reference>
<dbReference type="EC" id="2.7.13.3" evidence="3"/>
<dbReference type="PANTHER" id="PTHR44936:SF10">
    <property type="entry name" value="SENSOR PROTEIN RSTB"/>
    <property type="match status" value="1"/>
</dbReference>
<dbReference type="InterPro" id="IPR036890">
    <property type="entry name" value="HATPase_C_sf"/>
</dbReference>
<evidence type="ECO:0000256" key="3">
    <source>
        <dbReference type="ARBA" id="ARBA00012438"/>
    </source>
</evidence>
<keyword evidence="11" id="KW-1185">Reference proteome</keyword>
<dbReference type="InterPro" id="IPR003661">
    <property type="entry name" value="HisK_dim/P_dom"/>
</dbReference>
<keyword evidence="7" id="KW-0418">Kinase</keyword>
<evidence type="ECO:0000256" key="4">
    <source>
        <dbReference type="ARBA" id="ARBA00022475"/>
    </source>
</evidence>
<protein>
    <recommendedName>
        <fullName evidence="3">histidine kinase</fullName>
        <ecNumber evidence="3">2.7.13.3</ecNumber>
    </recommendedName>
</protein>
<comment type="catalytic activity">
    <reaction evidence="1">
        <text>ATP + protein L-histidine = ADP + protein N-phospho-L-histidine.</text>
        <dbReference type="EC" id="2.7.13.3"/>
    </reaction>
</comment>
<feature type="transmembrane region" description="Helical" evidence="9">
    <location>
        <begin position="12"/>
        <end position="30"/>
    </location>
</feature>
<dbReference type="InterPro" id="IPR050980">
    <property type="entry name" value="2C_sensor_his_kinase"/>
</dbReference>
<gene>
    <name evidence="10" type="ORF">BIW53_20235</name>
</gene>
<proteinExistence type="predicted"/>
<evidence type="ECO:0000256" key="7">
    <source>
        <dbReference type="ARBA" id="ARBA00022777"/>
    </source>
</evidence>
<dbReference type="Proteomes" id="UP000180253">
    <property type="component" value="Unassembled WGS sequence"/>
</dbReference>
<dbReference type="OrthoDB" id="6309265at2"/>
<dbReference type="Gene3D" id="1.10.287.130">
    <property type="match status" value="1"/>
</dbReference>
<dbReference type="RefSeq" id="WP_070993820.1">
    <property type="nucleotide sequence ID" value="NZ_CBCSHD010000006.1"/>
</dbReference>
<keyword evidence="8" id="KW-0067">ATP-binding</keyword>
<evidence type="ECO:0000256" key="2">
    <source>
        <dbReference type="ARBA" id="ARBA00004651"/>
    </source>
</evidence>
<dbReference type="AlphaFoldDB" id="A0A1S1N2S4"/>
<comment type="subcellular location">
    <subcellularLocation>
        <location evidence="2">Cell membrane</location>
        <topology evidence="2">Multi-pass membrane protein</topology>
    </subcellularLocation>
</comment>
<evidence type="ECO:0000256" key="9">
    <source>
        <dbReference type="SAM" id="Phobius"/>
    </source>
</evidence>
<keyword evidence="9" id="KW-0472">Membrane</keyword>
<evidence type="ECO:0000256" key="6">
    <source>
        <dbReference type="ARBA" id="ARBA00022741"/>
    </source>
</evidence>
<evidence type="ECO:0000256" key="5">
    <source>
        <dbReference type="ARBA" id="ARBA00022679"/>
    </source>
</evidence>
<accession>A0A1S1N2S4</accession>
<evidence type="ECO:0000313" key="11">
    <source>
        <dbReference type="Proteomes" id="UP000180253"/>
    </source>
</evidence>
<feature type="transmembrane region" description="Helical" evidence="9">
    <location>
        <begin position="134"/>
        <end position="154"/>
    </location>
</feature>
<keyword evidence="5" id="KW-0808">Transferase</keyword>
<keyword evidence="4" id="KW-1003">Cell membrane</keyword>
<dbReference type="InterPro" id="IPR036097">
    <property type="entry name" value="HisK_dim/P_sf"/>
</dbReference>
<sequence length="396" mass="45579">MTKHHTSMIMYLSSRITLPMLVMMLCWLGVSKYSYEFALDDSAAHYLYYDAERVQTQQLTLPVSDEFKLITQSHIELPDHVVQAWRSGQLPINQVTLLQHSNQDIYVLPWQQPNSNAAPFFVLHFFDQQDTLPITPWLSLLLAAFSLFALYIVLRSTFKINRQINALTLFVNTNKQHSDIGRFKEFSAFFDALKLSRQAEQLVQQRERLLSAFLSHEVRTPLTHIQHGVARLQQQDNLPLEAIDVLLTLEQAQHRLRDTSSAVLALWQQADIEKQHIDMKSVIKRVVARHDNHHFQINLTLCPHEVILPLHIPLCELLLTQAIENAQQHGQSPLTIKLTPDVLTLHNTKETKAQDTSGTGLGAVLIQQICTRLDWHFKITATEQDYTLTIKFKALY</sequence>
<dbReference type="GO" id="GO:0000155">
    <property type="term" value="F:phosphorelay sensor kinase activity"/>
    <property type="evidence" value="ECO:0007669"/>
    <property type="project" value="InterPro"/>
</dbReference>